<organism evidence="1">
    <name type="scientific">Physcomitrium patens</name>
    <name type="common">Spreading-leaved earth moss</name>
    <name type="synonym">Physcomitrella patens</name>
    <dbReference type="NCBI Taxonomy" id="3218"/>
    <lineage>
        <taxon>Eukaryota</taxon>
        <taxon>Viridiplantae</taxon>
        <taxon>Streptophyta</taxon>
        <taxon>Embryophyta</taxon>
        <taxon>Bryophyta</taxon>
        <taxon>Bryophytina</taxon>
        <taxon>Bryopsida</taxon>
        <taxon>Funariidae</taxon>
        <taxon>Funariales</taxon>
        <taxon>Funariaceae</taxon>
        <taxon>Physcomitrium</taxon>
    </lineage>
</organism>
<reference evidence="1 3" key="2">
    <citation type="journal article" date="2018" name="Plant J.">
        <title>The Physcomitrella patens chromosome-scale assembly reveals moss genome structure and evolution.</title>
        <authorList>
            <person name="Lang D."/>
            <person name="Ullrich K.K."/>
            <person name="Murat F."/>
            <person name="Fuchs J."/>
            <person name="Jenkins J."/>
            <person name="Haas F.B."/>
            <person name="Piednoel M."/>
            <person name="Gundlach H."/>
            <person name="Van Bel M."/>
            <person name="Meyberg R."/>
            <person name="Vives C."/>
            <person name="Morata J."/>
            <person name="Symeonidi A."/>
            <person name="Hiss M."/>
            <person name="Muchero W."/>
            <person name="Kamisugi Y."/>
            <person name="Saleh O."/>
            <person name="Blanc G."/>
            <person name="Decker E.L."/>
            <person name="van Gessel N."/>
            <person name="Grimwood J."/>
            <person name="Hayes R.D."/>
            <person name="Graham S.W."/>
            <person name="Gunter L.E."/>
            <person name="McDaniel S.F."/>
            <person name="Hoernstein S.N.W."/>
            <person name="Larsson A."/>
            <person name="Li F.W."/>
            <person name="Perroud P.F."/>
            <person name="Phillips J."/>
            <person name="Ranjan P."/>
            <person name="Rokshar D.S."/>
            <person name="Rothfels C.J."/>
            <person name="Schneider L."/>
            <person name="Shu S."/>
            <person name="Stevenson D.W."/>
            <person name="Thummler F."/>
            <person name="Tillich M."/>
            <person name="Villarreal Aguilar J.C."/>
            <person name="Widiez T."/>
            <person name="Wong G.K."/>
            <person name="Wymore A."/>
            <person name="Zhang Y."/>
            <person name="Zimmer A.D."/>
            <person name="Quatrano R.S."/>
            <person name="Mayer K.F.X."/>
            <person name="Goodstein D."/>
            <person name="Casacuberta J.M."/>
            <person name="Vandepoele K."/>
            <person name="Reski R."/>
            <person name="Cuming A.C."/>
            <person name="Tuskan G.A."/>
            <person name="Maumus F."/>
            <person name="Salse J."/>
            <person name="Schmutz J."/>
            <person name="Rensing S.A."/>
        </authorList>
    </citation>
    <scope>NUCLEOTIDE SEQUENCE [LARGE SCALE GENOMIC DNA]</scope>
    <source>
        <strain evidence="2 3">cv. Gransden 2004</strain>
    </source>
</reference>
<dbReference type="Gramene" id="Pp3c23_15850V3.1">
    <property type="protein sequence ID" value="PAC:32950968.CDS.1"/>
    <property type="gene ID" value="Pp3c23_15850"/>
</dbReference>
<evidence type="ECO:0000313" key="3">
    <source>
        <dbReference type="Proteomes" id="UP000006727"/>
    </source>
</evidence>
<evidence type="ECO:0000313" key="2">
    <source>
        <dbReference type="EnsemblPlants" id="PAC:32950968.CDS.1"/>
    </source>
</evidence>
<gene>
    <name evidence="1" type="ORF">PHYPA_028147</name>
</gene>
<protein>
    <submittedName>
        <fullName evidence="1 2">Uncharacterized protein</fullName>
    </submittedName>
</protein>
<reference evidence="1 3" key="1">
    <citation type="journal article" date="2008" name="Science">
        <title>The Physcomitrella genome reveals evolutionary insights into the conquest of land by plants.</title>
        <authorList>
            <person name="Rensing S."/>
            <person name="Lang D."/>
            <person name="Zimmer A."/>
            <person name="Terry A."/>
            <person name="Salamov A."/>
            <person name="Shapiro H."/>
            <person name="Nishiyama T."/>
            <person name="Perroud P.-F."/>
            <person name="Lindquist E."/>
            <person name="Kamisugi Y."/>
            <person name="Tanahashi T."/>
            <person name="Sakakibara K."/>
            <person name="Fujita T."/>
            <person name="Oishi K."/>
            <person name="Shin-I T."/>
            <person name="Kuroki Y."/>
            <person name="Toyoda A."/>
            <person name="Suzuki Y."/>
            <person name="Hashimoto A."/>
            <person name="Yamaguchi K."/>
            <person name="Sugano A."/>
            <person name="Kohara Y."/>
            <person name="Fujiyama A."/>
            <person name="Anterola A."/>
            <person name="Aoki S."/>
            <person name="Ashton N."/>
            <person name="Barbazuk W.B."/>
            <person name="Barker E."/>
            <person name="Bennetzen J."/>
            <person name="Bezanilla M."/>
            <person name="Blankenship R."/>
            <person name="Cho S.H."/>
            <person name="Dutcher S."/>
            <person name="Estelle M."/>
            <person name="Fawcett J.A."/>
            <person name="Gundlach H."/>
            <person name="Hanada K."/>
            <person name="Heyl A."/>
            <person name="Hicks K.A."/>
            <person name="Hugh J."/>
            <person name="Lohr M."/>
            <person name="Mayer K."/>
            <person name="Melkozernov A."/>
            <person name="Murata T."/>
            <person name="Nelson D."/>
            <person name="Pils B."/>
            <person name="Prigge M."/>
            <person name="Reiss B."/>
            <person name="Renner T."/>
            <person name="Rombauts S."/>
            <person name="Rushton P."/>
            <person name="Sanderfoot A."/>
            <person name="Schween G."/>
            <person name="Shiu S.-H."/>
            <person name="Stueber K."/>
            <person name="Theodoulou F.L."/>
            <person name="Tu H."/>
            <person name="Van de Peer Y."/>
            <person name="Verrier P.J."/>
            <person name="Waters E."/>
            <person name="Wood A."/>
            <person name="Yang L."/>
            <person name="Cove D."/>
            <person name="Cuming A."/>
            <person name="Hasebe M."/>
            <person name="Lucas S."/>
            <person name="Mishler D.B."/>
            <person name="Reski R."/>
            <person name="Grigoriev I."/>
            <person name="Quatrano R.S."/>
            <person name="Boore J.L."/>
        </authorList>
    </citation>
    <scope>NUCLEOTIDE SEQUENCE [LARGE SCALE GENOMIC DNA]</scope>
    <source>
        <strain evidence="2 3">cv. Gransden 2004</strain>
    </source>
</reference>
<name>A0A2K1IJJ8_PHYPA</name>
<sequence length="87" mass="9625">MELGYAAQLVGGHNMPRHRAAGDVLLDERPSNQVPDLARKDLLESATPANRRSFIHTIINYHRSDGVSYKNLVSQAINAITTLMRLG</sequence>
<dbReference type="Proteomes" id="UP000006727">
    <property type="component" value="Chromosome 23"/>
</dbReference>
<dbReference type="AlphaFoldDB" id="A0A2K1IJJ8"/>
<dbReference type="EnsemblPlants" id="Pp3c23_15850V3.1">
    <property type="protein sequence ID" value="PAC:32950968.CDS.1"/>
    <property type="gene ID" value="Pp3c23_15850"/>
</dbReference>
<evidence type="ECO:0000313" key="1">
    <source>
        <dbReference type="EMBL" id="PNR29454.1"/>
    </source>
</evidence>
<dbReference type="EMBL" id="ABEU02000023">
    <property type="protein sequence ID" value="PNR29454.1"/>
    <property type="molecule type" value="Genomic_DNA"/>
</dbReference>
<reference evidence="2" key="3">
    <citation type="submission" date="2020-12" db="UniProtKB">
        <authorList>
            <consortium name="EnsemblPlants"/>
        </authorList>
    </citation>
    <scope>IDENTIFICATION</scope>
</reference>
<keyword evidence="3" id="KW-1185">Reference proteome</keyword>
<proteinExistence type="predicted"/>
<dbReference type="InParanoid" id="A0A2K1IJJ8"/>
<accession>A0A2K1IJJ8</accession>